<accession>A0A4Q2UR30</accession>
<evidence type="ECO:0000256" key="1">
    <source>
        <dbReference type="SAM" id="SignalP"/>
    </source>
</evidence>
<feature type="chain" id="PRO_5020406601" evidence="1">
    <location>
        <begin position="29"/>
        <end position="464"/>
    </location>
</feature>
<evidence type="ECO:0000313" key="3">
    <source>
        <dbReference type="Proteomes" id="UP000290407"/>
    </source>
</evidence>
<reference evidence="2 3" key="1">
    <citation type="submission" date="2019-01" db="EMBL/GenBank/DDBJ databases">
        <title>Spirosoma flava sp. nov., a propanil-degrading bacterium isolated from herbicide-contaminated soil.</title>
        <authorList>
            <person name="Zhang L."/>
            <person name="Jiang J.-D."/>
        </authorList>
    </citation>
    <scope>NUCLEOTIDE SEQUENCE [LARGE SCALE GENOMIC DNA]</scope>
    <source>
        <strain evidence="2 3">TY50</strain>
    </source>
</reference>
<dbReference type="InterPro" id="IPR021889">
    <property type="entry name" value="DUF3500"/>
</dbReference>
<dbReference type="PANTHER" id="PTHR37489:SF1">
    <property type="entry name" value="DUF3500 DOMAIN-CONTAINING PROTEIN"/>
    <property type="match status" value="1"/>
</dbReference>
<dbReference type="PANTHER" id="PTHR37489">
    <property type="entry name" value="DUF3500 DOMAIN-CONTAINING PROTEIN"/>
    <property type="match status" value="1"/>
</dbReference>
<dbReference type="AlphaFoldDB" id="A0A4Q2UR30"/>
<name>A0A4Q2UR30_9BACT</name>
<dbReference type="Pfam" id="PF12006">
    <property type="entry name" value="DUF3500"/>
    <property type="match status" value="1"/>
</dbReference>
<protein>
    <submittedName>
        <fullName evidence="2">DUF3500 domain-containing protein</fullName>
    </submittedName>
</protein>
<dbReference type="Proteomes" id="UP000290407">
    <property type="component" value="Unassembled WGS sequence"/>
</dbReference>
<dbReference type="RefSeq" id="WP_129602941.1">
    <property type="nucleotide sequence ID" value="NZ_SBLB01000004.1"/>
</dbReference>
<evidence type="ECO:0000313" key="2">
    <source>
        <dbReference type="EMBL" id="RYC69269.1"/>
    </source>
</evidence>
<dbReference type="PROSITE" id="PS51257">
    <property type="entry name" value="PROKAR_LIPOPROTEIN"/>
    <property type="match status" value="1"/>
</dbReference>
<sequence length="464" mass="47538">MPAIFRKLFLVSSLFVALYACNSSTNDAVSPTATITGLSCGSATFSATALSGTAYTATATLPYTGGNGAAYAAATAIASTGITGLNATLQAGTLANGSGSLTYSLSGTPSGSGTATFAISFGGQSCNLALTVSASTPSSNTANCTTATGVANIVCLAEAFKATLSASQLATAQLAYTRDNVVRWSNLPQALYQAKRLGIAFSSLSATQLAAAKALVQAATGSQAGEGYAEVQQLLLADDYLNANGGGSTYGSGNYYIALLGTPSLTDAWQLQFGGHHLAVAMTYKNGTVVGATPYFEAIEPASFVSNGTTIQAMGNEQAGMVAMLAGLSATQLTTAKLTTSLTDILMGPGKDGQFPTAKSGLAVSGLTTAQKALVLAAMKPWVQDVDNATAAELLKTYESELDQTYIAYSGTTALNSNGDYARIDGPSVWIEFSGQGGIVIRNVTHFHTIWRDRKRDYGANFTF</sequence>
<gene>
    <name evidence="2" type="ORF">EQG79_17940</name>
</gene>
<organism evidence="2 3">
    <name type="scientific">Spirosoma sordidisoli</name>
    <dbReference type="NCBI Taxonomy" id="2502893"/>
    <lineage>
        <taxon>Bacteria</taxon>
        <taxon>Pseudomonadati</taxon>
        <taxon>Bacteroidota</taxon>
        <taxon>Cytophagia</taxon>
        <taxon>Cytophagales</taxon>
        <taxon>Cytophagaceae</taxon>
        <taxon>Spirosoma</taxon>
    </lineage>
</organism>
<feature type="signal peptide" evidence="1">
    <location>
        <begin position="1"/>
        <end position="28"/>
    </location>
</feature>
<proteinExistence type="predicted"/>
<keyword evidence="3" id="KW-1185">Reference proteome</keyword>
<comment type="caution">
    <text evidence="2">The sequence shown here is derived from an EMBL/GenBank/DDBJ whole genome shotgun (WGS) entry which is preliminary data.</text>
</comment>
<keyword evidence="1" id="KW-0732">Signal</keyword>
<dbReference type="EMBL" id="SBLB01000004">
    <property type="protein sequence ID" value="RYC69269.1"/>
    <property type="molecule type" value="Genomic_DNA"/>
</dbReference>